<evidence type="ECO:0008006" key="6">
    <source>
        <dbReference type="Google" id="ProtNLM"/>
    </source>
</evidence>
<dbReference type="Gene3D" id="1.25.10.10">
    <property type="entry name" value="Leucine-rich Repeat Variant"/>
    <property type="match status" value="1"/>
</dbReference>
<feature type="region of interest" description="Disordered" evidence="1">
    <location>
        <begin position="593"/>
        <end position="613"/>
    </location>
</feature>
<feature type="domain" description="Symplekin C-terminal" evidence="3">
    <location>
        <begin position="1040"/>
        <end position="1217"/>
    </location>
</feature>
<dbReference type="SUPFAM" id="SSF48371">
    <property type="entry name" value="ARM repeat"/>
    <property type="match status" value="1"/>
</dbReference>
<protein>
    <recommendedName>
        <fullName evidence="6">Symplekin</fullName>
    </recommendedName>
</protein>
<feature type="region of interest" description="Disordered" evidence="1">
    <location>
        <begin position="887"/>
        <end position="921"/>
    </location>
</feature>
<feature type="domain" description="Symplekin/Pta1 N-terminal" evidence="2">
    <location>
        <begin position="101"/>
        <end position="320"/>
    </location>
</feature>
<dbReference type="Pfam" id="PF12295">
    <property type="entry name" value="Symplekin_C"/>
    <property type="match status" value="1"/>
</dbReference>
<feature type="compositionally biased region" description="Polar residues" evidence="1">
    <location>
        <begin position="593"/>
        <end position="610"/>
    </location>
</feature>
<gene>
    <name evidence="4" type="ORF">H6P81_006298</name>
</gene>
<dbReference type="Pfam" id="PF11935">
    <property type="entry name" value="SYMPK_PTA1_N"/>
    <property type="match status" value="1"/>
</dbReference>
<evidence type="ECO:0000256" key="1">
    <source>
        <dbReference type="SAM" id="MobiDB-lite"/>
    </source>
</evidence>
<evidence type="ECO:0000259" key="2">
    <source>
        <dbReference type="Pfam" id="PF11935"/>
    </source>
</evidence>
<dbReference type="EMBL" id="JAINDJ010000003">
    <property type="protein sequence ID" value="KAG9453394.1"/>
    <property type="molecule type" value="Genomic_DNA"/>
</dbReference>
<dbReference type="PANTHER" id="PTHR47184">
    <property type="entry name" value="PHOSPHATIDYLINOSITOL 3-AND 4-KINASE FAMILY PROTEIN-RELATED"/>
    <property type="match status" value="1"/>
</dbReference>
<dbReference type="Proteomes" id="UP000825729">
    <property type="component" value="Unassembled WGS sequence"/>
</dbReference>
<proteinExistence type="predicted"/>
<comment type="caution">
    <text evidence="4">The sequence shown here is derived from an EMBL/GenBank/DDBJ whole genome shotgun (WGS) entry which is preliminary data.</text>
</comment>
<dbReference type="InterPro" id="IPR032460">
    <property type="entry name" value="Symplekin/Pta1_N"/>
</dbReference>
<reference evidence="4 5" key="1">
    <citation type="submission" date="2021-07" db="EMBL/GenBank/DDBJ databases">
        <title>The Aristolochia fimbriata genome: insights into angiosperm evolution, floral development and chemical biosynthesis.</title>
        <authorList>
            <person name="Jiao Y."/>
        </authorList>
    </citation>
    <scope>NUCLEOTIDE SEQUENCE [LARGE SCALE GENOMIC DNA]</scope>
    <source>
        <strain evidence="4">IBCAS-2021</strain>
        <tissue evidence="4">Leaf</tissue>
    </source>
</reference>
<keyword evidence="5" id="KW-1185">Reference proteome</keyword>
<dbReference type="InterPro" id="IPR022075">
    <property type="entry name" value="Symplekin_C"/>
</dbReference>
<sequence>MVGLMAVNFKERTADLLKTAKFSPETSVKLKTLRPLTELIRQMDSSLLSDLVPLVMELKNDPSSPVRKLLAEVIGEIGLKRSEFVPDMVPVLITFLKDAVPAVVRQAITTGTDIFRHTFAKIAIEGLFSGELEKSVEASWAWMLKFKDAVVPIAFQPGSDGVRLLAIRFVEVVVLLYTPDPNGPSQPPLHLGYDADTGGFDISWLRGGHPLLNVGHLAVEASQSLGLLLDQLRFPSLKSLSNSIIIVLINSLSAIAKRRPSYYGHILPVLLSLDPSNSVVKGVPIAGANHALKNAFTSCLDCSHPGVAPWRDRLLDALDSMNSGQNAEESVCQVDQVCETSAQISCEPQPMKEESPFIQSPEPARSDQVRKRSLTPEAKDLIEMDDPSGSSGKRVKATLTEDSTKELLHPNSGSARDGVPSSGEVISTKDNDSGAVQQLVAMFGALVAQGDRAATSLEILISSISSDLLAEVVLANMRFLPPTCPQSEEEVVAGTDTVSPQPSLLLNILSLLNPQLPASCDTLLDGGNLQQTETVNVATEVPSYSVSLALHGTEQGESDMASETNEVLATASEVPGLDTKTCNFEIQETVEVSHSSTVDTQGTNQDQATSVGDYVSEASSQKLSTESNSVIISCQLFLPKMVAPVIDITDEEKDNLQKLAFVRVVEAYKQIAVSGGSHIRFSLLAYLGAEYPLELDSWGLLQKHILADYLNHEGHELTLRVLYRLYRDIEQDQDFFSSTTATSIYETFLLAVAETLRDSFPASDKSLSRLLGEVPYLTKTAFKLLECLCSPGTDKKSGKEAVSGDRVTQGLSAVWNLILLRPPIRDECLKIALNSAVHLWEEVRMKAIRLVANKLYPMFCISKKIEDFANEMLFSVINNSHVSDSTSAEEASNAVQKEHDVEKHVTGGLSSTSGPTKEHVFDTSSQLAAGQSISSAGAAEAQRCMSLYFALCTKKHSLLRQIFVIYKDLPKAAKQAVHRHIPILVRTIGTSSELLAIISAPPDGSESLLMQVLQTLTEGTVPSPELVLTVRKLYDSKLKDVEILIPILASLSKDEVLPIFPQLVNLPPDKFQTAVSKLLQGSPHASPSLTPAELLIAIHGIDPERDGVPLKKVMDACSACFEQRQVFTQQVFAKALNQLVEQIPLPLLFMRTVIQSIGVFPALVDFIMEILSRLVSKQIWKYPKLWVGFLKCTLQTKPQSFSVLLQLPAAQLENALNRNPALRAPLVAYANQSNIRPSLPKSTLVVLGLAQEPHSQTQSQVQIADAVNSTEAGTETTQESSVVS</sequence>
<feature type="region of interest" description="Disordered" evidence="1">
    <location>
        <begin position="1258"/>
        <end position="1284"/>
    </location>
</feature>
<dbReference type="InterPro" id="IPR011989">
    <property type="entry name" value="ARM-like"/>
</dbReference>
<organism evidence="4 5">
    <name type="scientific">Aristolochia fimbriata</name>
    <name type="common">White veined hardy Dutchman's pipe vine</name>
    <dbReference type="NCBI Taxonomy" id="158543"/>
    <lineage>
        <taxon>Eukaryota</taxon>
        <taxon>Viridiplantae</taxon>
        <taxon>Streptophyta</taxon>
        <taxon>Embryophyta</taxon>
        <taxon>Tracheophyta</taxon>
        <taxon>Spermatophyta</taxon>
        <taxon>Magnoliopsida</taxon>
        <taxon>Magnoliidae</taxon>
        <taxon>Piperales</taxon>
        <taxon>Aristolochiaceae</taxon>
        <taxon>Aristolochia</taxon>
    </lineage>
</organism>
<feature type="compositionally biased region" description="Basic and acidic residues" evidence="1">
    <location>
        <begin position="896"/>
        <end position="905"/>
    </location>
</feature>
<evidence type="ECO:0000313" key="4">
    <source>
        <dbReference type="EMBL" id="KAG9453394.1"/>
    </source>
</evidence>
<dbReference type="InterPro" id="IPR016024">
    <property type="entry name" value="ARM-type_fold"/>
</dbReference>
<evidence type="ECO:0000313" key="5">
    <source>
        <dbReference type="Proteomes" id="UP000825729"/>
    </source>
</evidence>
<accession>A0AAV7EY37</accession>
<dbReference type="PANTHER" id="PTHR47184:SF2">
    <property type="entry name" value="SYMPLEKIN"/>
    <property type="match status" value="1"/>
</dbReference>
<name>A0AAV7EY37_ARIFI</name>
<evidence type="ECO:0000259" key="3">
    <source>
        <dbReference type="Pfam" id="PF12295"/>
    </source>
</evidence>
<feature type="region of interest" description="Disordered" evidence="1">
    <location>
        <begin position="345"/>
        <end position="429"/>
    </location>
</feature>